<dbReference type="InterPro" id="IPR003323">
    <property type="entry name" value="OTU_dom"/>
</dbReference>
<proteinExistence type="predicted"/>
<name>A0A8S1VX70_PAROT</name>
<dbReference type="GO" id="GO:0004843">
    <property type="term" value="F:cysteine-type deubiquitinase activity"/>
    <property type="evidence" value="ECO:0007669"/>
    <property type="project" value="TreeGrafter"/>
</dbReference>
<dbReference type="OMA" id="IWGEECN"/>
<dbReference type="PROSITE" id="PS50802">
    <property type="entry name" value="OTU"/>
    <property type="match status" value="1"/>
</dbReference>
<gene>
    <name evidence="2" type="ORF">POCTA_138.1.T0780251</name>
</gene>
<protein>
    <recommendedName>
        <fullName evidence="1">OTU domain-containing protein</fullName>
    </recommendedName>
</protein>
<dbReference type="GO" id="GO:0043130">
    <property type="term" value="F:ubiquitin binding"/>
    <property type="evidence" value="ECO:0007669"/>
    <property type="project" value="TreeGrafter"/>
</dbReference>
<feature type="domain" description="OTU" evidence="1">
    <location>
        <begin position="103"/>
        <end position="291"/>
    </location>
</feature>
<dbReference type="GO" id="GO:0005634">
    <property type="term" value="C:nucleus"/>
    <property type="evidence" value="ECO:0007669"/>
    <property type="project" value="TreeGrafter"/>
</dbReference>
<dbReference type="CDD" id="cd22749">
    <property type="entry name" value="Otubain_C65"/>
    <property type="match status" value="1"/>
</dbReference>
<evidence type="ECO:0000259" key="1">
    <source>
        <dbReference type="PROSITE" id="PS50802"/>
    </source>
</evidence>
<comment type="caution">
    <text evidence="2">The sequence shown here is derived from an EMBL/GenBank/DDBJ whole genome shotgun (WGS) entry which is preliminary data.</text>
</comment>
<dbReference type="PANTHER" id="PTHR12931:SF15">
    <property type="entry name" value="UBIQUITIN THIOESTERASE OTUBAIN-LIKE"/>
    <property type="match status" value="1"/>
</dbReference>
<dbReference type="PANTHER" id="PTHR12931">
    <property type="entry name" value="UBIQUITIN THIOLESTERASE PROTEIN OTUB"/>
    <property type="match status" value="1"/>
</dbReference>
<dbReference type="EMBL" id="CAJJDP010000077">
    <property type="protein sequence ID" value="CAD8182364.1"/>
    <property type="molecule type" value="Genomic_DNA"/>
</dbReference>
<keyword evidence="3" id="KW-1185">Reference proteome</keyword>
<dbReference type="GO" id="GO:0071108">
    <property type="term" value="P:protein K48-linked deubiquitination"/>
    <property type="evidence" value="ECO:0007669"/>
    <property type="project" value="TreeGrafter"/>
</dbReference>
<dbReference type="InterPro" id="IPR019400">
    <property type="entry name" value="Peptidase_C65_otubain"/>
</dbReference>
<reference evidence="2" key="1">
    <citation type="submission" date="2021-01" db="EMBL/GenBank/DDBJ databases">
        <authorList>
            <consortium name="Genoscope - CEA"/>
            <person name="William W."/>
        </authorList>
    </citation>
    <scope>NUCLEOTIDE SEQUENCE</scope>
</reference>
<organism evidence="2 3">
    <name type="scientific">Paramecium octaurelia</name>
    <dbReference type="NCBI Taxonomy" id="43137"/>
    <lineage>
        <taxon>Eukaryota</taxon>
        <taxon>Sar</taxon>
        <taxon>Alveolata</taxon>
        <taxon>Ciliophora</taxon>
        <taxon>Intramacronucleata</taxon>
        <taxon>Oligohymenophorea</taxon>
        <taxon>Peniculida</taxon>
        <taxon>Parameciidae</taxon>
        <taxon>Paramecium</taxon>
    </lineage>
</organism>
<dbReference type="Pfam" id="PF10275">
    <property type="entry name" value="Peptidase_C65"/>
    <property type="match status" value="1"/>
</dbReference>
<dbReference type="OrthoDB" id="18915at2759"/>
<dbReference type="AlphaFoldDB" id="A0A8S1VX70"/>
<dbReference type="Proteomes" id="UP000683925">
    <property type="component" value="Unassembled WGS sequence"/>
</dbReference>
<accession>A0A8S1VX70</accession>
<evidence type="ECO:0000313" key="2">
    <source>
        <dbReference type="EMBL" id="CAD8182364.1"/>
    </source>
</evidence>
<sequence>MIQKSKDQICQFFSSKNQANKNQNSNDETLKKKIEERAFIFKKNKNDKDFQVLQEVYTEAYKSKQIDDCYKRFIKSIGSNSQLFNYYSIKQLQEKHKLLKLCSKYREVRGDGNCFYTALGYRFLQILLCEYNLEEFIFFLDKIEEIDLPFKVYCKQITIPEEIQKNLLNEFLSRLCEIRLIEDKNERLDNLMEQYSAYETKDNIDGYFFALTTIFFRNISYYVATKSEMAESITDINNLLIWGEECNNNEIVIKELSEFLRVMIVLVFVNNGTISSIEYSGELHYHQILLLFQPGHYNIGFE</sequence>
<evidence type="ECO:0000313" key="3">
    <source>
        <dbReference type="Proteomes" id="UP000683925"/>
    </source>
</evidence>